<name>A0A0D3DCP4_BRAOL</name>
<dbReference type="HOGENOM" id="CLU_012390_5_1_1"/>
<keyword evidence="2" id="KW-1185">Reference proteome</keyword>
<dbReference type="PANTHER" id="PTHR45023:SF4">
    <property type="entry name" value="GLYCINE-RICH PROTEIN-RELATED"/>
    <property type="match status" value="1"/>
</dbReference>
<dbReference type="Proteomes" id="UP000032141">
    <property type="component" value="Chromosome C7"/>
</dbReference>
<evidence type="ECO:0000313" key="2">
    <source>
        <dbReference type="Proteomes" id="UP000032141"/>
    </source>
</evidence>
<protein>
    <recommendedName>
        <fullName evidence="3">Myb-like domain-containing protein</fullName>
    </recommendedName>
</protein>
<reference evidence="1" key="2">
    <citation type="submission" date="2015-03" db="UniProtKB">
        <authorList>
            <consortium name="EnsemblPlants"/>
        </authorList>
    </citation>
    <scope>IDENTIFICATION</scope>
</reference>
<accession>A0A0D3DCP4</accession>
<organism evidence="1 2">
    <name type="scientific">Brassica oleracea var. oleracea</name>
    <dbReference type="NCBI Taxonomy" id="109376"/>
    <lineage>
        <taxon>Eukaryota</taxon>
        <taxon>Viridiplantae</taxon>
        <taxon>Streptophyta</taxon>
        <taxon>Embryophyta</taxon>
        <taxon>Tracheophyta</taxon>
        <taxon>Spermatophyta</taxon>
        <taxon>Magnoliopsida</taxon>
        <taxon>eudicotyledons</taxon>
        <taxon>Gunneridae</taxon>
        <taxon>Pentapetalae</taxon>
        <taxon>rosids</taxon>
        <taxon>malvids</taxon>
        <taxon>Brassicales</taxon>
        <taxon>Brassicaceae</taxon>
        <taxon>Brassiceae</taxon>
        <taxon>Brassica</taxon>
    </lineage>
</organism>
<dbReference type="EnsemblPlants" id="Bo7g095450.1">
    <property type="protein sequence ID" value="Bo7g095450.1"/>
    <property type="gene ID" value="Bo7g095450"/>
</dbReference>
<proteinExistence type="predicted"/>
<evidence type="ECO:0000313" key="1">
    <source>
        <dbReference type="EnsemblPlants" id="Bo7g095450.1"/>
    </source>
</evidence>
<evidence type="ECO:0008006" key="3">
    <source>
        <dbReference type="Google" id="ProtNLM"/>
    </source>
</evidence>
<reference evidence="1 2" key="1">
    <citation type="journal article" date="2014" name="Genome Biol.">
        <title>Transcriptome and methylome profiling reveals relics of genome dominance in the mesopolyploid Brassica oleracea.</title>
        <authorList>
            <person name="Parkin I.A."/>
            <person name="Koh C."/>
            <person name="Tang H."/>
            <person name="Robinson S.J."/>
            <person name="Kagale S."/>
            <person name="Clarke W.E."/>
            <person name="Town C.D."/>
            <person name="Nixon J."/>
            <person name="Krishnakumar V."/>
            <person name="Bidwell S.L."/>
            <person name="Denoeud F."/>
            <person name="Belcram H."/>
            <person name="Links M.G."/>
            <person name="Just J."/>
            <person name="Clarke C."/>
            <person name="Bender T."/>
            <person name="Huebert T."/>
            <person name="Mason A.S."/>
            <person name="Pires J.C."/>
            <person name="Barker G."/>
            <person name="Moore J."/>
            <person name="Walley P.G."/>
            <person name="Manoli S."/>
            <person name="Batley J."/>
            <person name="Edwards D."/>
            <person name="Nelson M.N."/>
            <person name="Wang X."/>
            <person name="Paterson A.H."/>
            <person name="King G."/>
            <person name="Bancroft I."/>
            <person name="Chalhoub B."/>
            <person name="Sharpe A.G."/>
        </authorList>
    </citation>
    <scope>NUCLEOTIDE SEQUENCE</scope>
    <source>
        <strain evidence="1 2">cv. TO1000</strain>
    </source>
</reference>
<sequence>MNLLFSQSQTPVDLDSPETFWFGSQGPSESVVEPVVESVVESGVRRKWSPKEDKILIGAWLNTSKDPVVSNEQKAGAFWKRIVDYYNASPQLVGTVPREVTSCKQRWGRINTDVSKFAGCYDAALREQRSGQNDDDVMKAALDIFFSNNDEDATFSSHLFRRRFRMNKELFFRLVHVLSYCFPFFQQRRDATGRFGLSALQKCTEAIRMLAYGSAADTVDEYLRLGETTALSCLHNFTDGIIQLFGIDVTRSSQVETERPTNLNNMFPNRNDLRDRHMHDQLKNDLIQIIWNKFGDED</sequence>
<dbReference type="Gramene" id="Bo7g095450.1">
    <property type="protein sequence ID" value="Bo7g095450.1"/>
    <property type="gene ID" value="Bo7g095450"/>
</dbReference>
<dbReference type="PANTHER" id="PTHR45023">
    <property type="match status" value="1"/>
</dbReference>
<dbReference type="AlphaFoldDB" id="A0A0D3DCP4"/>